<keyword evidence="6 7" id="KW-0472">Membrane</keyword>
<sequence length="313" mass="32936">MVNLIAKRILSAIPMLLFVSFFVYALVDLVPGDAATQLAGDNASPEQIEETRQALGLNEPLIVRYIDWLGGVLRGDLGTSLYSSQTVVQVIGERLPVTLSLTVVTMVIVVSVGLPAGIAAAVRPNSWLDRGLTVLSSVAMAVPPFIVALALVIPFAILSPIFPATGYSPLADGAGAWLQHLILPSIAIAAISAAELARQTRASLVDVLGRDFIRTARAKGLLQKTIIGKHGLKNAGVPIVTVLGLQVSRVLAGAVTVEFVFALPGLGTLAVDSVFSRDVPVILGIVMVCAVFIVVINVIVDASYGYFNPRVRV</sequence>
<evidence type="ECO:0000259" key="8">
    <source>
        <dbReference type="PROSITE" id="PS50928"/>
    </source>
</evidence>
<feature type="transmembrane region" description="Helical" evidence="7">
    <location>
        <begin position="177"/>
        <end position="197"/>
    </location>
</feature>
<feature type="transmembrane region" description="Helical" evidence="7">
    <location>
        <begin position="99"/>
        <end position="122"/>
    </location>
</feature>
<evidence type="ECO:0000256" key="6">
    <source>
        <dbReference type="ARBA" id="ARBA00023136"/>
    </source>
</evidence>
<keyword evidence="10" id="KW-1185">Reference proteome</keyword>
<keyword evidence="4 7" id="KW-0812">Transmembrane</keyword>
<accession>A0ABW9FQ67</accession>
<evidence type="ECO:0000256" key="1">
    <source>
        <dbReference type="ARBA" id="ARBA00004651"/>
    </source>
</evidence>
<dbReference type="InterPro" id="IPR045621">
    <property type="entry name" value="BPD_transp_1_N"/>
</dbReference>
<evidence type="ECO:0000313" key="9">
    <source>
        <dbReference type="EMBL" id="MFM1726791.1"/>
    </source>
</evidence>
<comment type="subcellular location">
    <subcellularLocation>
        <location evidence="1 7">Cell membrane</location>
        <topology evidence="1 7">Multi-pass membrane protein</topology>
    </subcellularLocation>
</comment>
<feature type="transmembrane region" description="Helical" evidence="7">
    <location>
        <begin position="9"/>
        <end position="27"/>
    </location>
</feature>
<evidence type="ECO:0000256" key="5">
    <source>
        <dbReference type="ARBA" id="ARBA00022989"/>
    </source>
</evidence>
<dbReference type="Gene3D" id="1.10.3720.10">
    <property type="entry name" value="MetI-like"/>
    <property type="match status" value="1"/>
</dbReference>
<proteinExistence type="inferred from homology"/>
<evidence type="ECO:0000256" key="3">
    <source>
        <dbReference type="ARBA" id="ARBA00022475"/>
    </source>
</evidence>
<dbReference type="EMBL" id="JBDLNU010000001">
    <property type="protein sequence ID" value="MFM1726791.1"/>
    <property type="molecule type" value="Genomic_DNA"/>
</dbReference>
<dbReference type="InterPro" id="IPR000515">
    <property type="entry name" value="MetI-like"/>
</dbReference>
<dbReference type="Pfam" id="PF00528">
    <property type="entry name" value="BPD_transp_1"/>
    <property type="match status" value="1"/>
</dbReference>
<feature type="transmembrane region" description="Helical" evidence="7">
    <location>
        <begin position="250"/>
        <end position="270"/>
    </location>
</feature>
<comment type="similarity">
    <text evidence="7">Belongs to the binding-protein-dependent transport system permease family.</text>
</comment>
<evidence type="ECO:0000256" key="4">
    <source>
        <dbReference type="ARBA" id="ARBA00022692"/>
    </source>
</evidence>
<dbReference type="PANTHER" id="PTHR43163">
    <property type="entry name" value="DIPEPTIDE TRANSPORT SYSTEM PERMEASE PROTEIN DPPB-RELATED"/>
    <property type="match status" value="1"/>
</dbReference>
<protein>
    <submittedName>
        <fullName evidence="9">ABC transporter permease</fullName>
    </submittedName>
</protein>
<dbReference type="Pfam" id="PF19300">
    <property type="entry name" value="BPD_transp_1_N"/>
    <property type="match status" value="1"/>
</dbReference>
<dbReference type="InterPro" id="IPR035906">
    <property type="entry name" value="MetI-like_sf"/>
</dbReference>
<dbReference type="Proteomes" id="UP001629744">
    <property type="component" value="Unassembled WGS sequence"/>
</dbReference>
<organism evidence="9 10">
    <name type="scientific">Prescottella soli</name>
    <dbReference type="NCBI Taxonomy" id="1543852"/>
    <lineage>
        <taxon>Bacteria</taxon>
        <taxon>Bacillati</taxon>
        <taxon>Actinomycetota</taxon>
        <taxon>Actinomycetes</taxon>
        <taxon>Mycobacteriales</taxon>
        <taxon>Nocardiaceae</taxon>
        <taxon>Prescottella</taxon>
    </lineage>
</organism>
<feature type="transmembrane region" description="Helical" evidence="7">
    <location>
        <begin position="134"/>
        <end position="157"/>
    </location>
</feature>
<name>A0ABW9FQ67_9NOCA</name>
<keyword evidence="5 7" id="KW-1133">Transmembrane helix</keyword>
<feature type="domain" description="ABC transmembrane type-1" evidence="8">
    <location>
        <begin position="95"/>
        <end position="304"/>
    </location>
</feature>
<dbReference type="PANTHER" id="PTHR43163:SF3">
    <property type="entry name" value="PEPTIDE ABC TRANSPORTER PERMEASE PROTEIN"/>
    <property type="match status" value="1"/>
</dbReference>
<evidence type="ECO:0000256" key="7">
    <source>
        <dbReference type="RuleBase" id="RU363032"/>
    </source>
</evidence>
<evidence type="ECO:0000313" key="10">
    <source>
        <dbReference type="Proteomes" id="UP001629744"/>
    </source>
</evidence>
<reference evidence="9 10" key="1">
    <citation type="submission" date="2023-11" db="EMBL/GenBank/DDBJ databases">
        <authorList>
            <person name="Val-Calvo J."/>
            <person name="Scortti M."/>
            <person name="Vazquez-Boland J."/>
        </authorList>
    </citation>
    <scope>NUCLEOTIDE SEQUENCE [LARGE SCALE GENOMIC DNA]</scope>
    <source>
        <strain evidence="9 10">DSM 46662</strain>
    </source>
</reference>
<dbReference type="SUPFAM" id="SSF161098">
    <property type="entry name" value="MetI-like"/>
    <property type="match status" value="1"/>
</dbReference>
<dbReference type="RefSeq" id="WP_348609651.1">
    <property type="nucleotide sequence ID" value="NZ_CP157276.1"/>
</dbReference>
<keyword evidence="2 7" id="KW-0813">Transport</keyword>
<feature type="transmembrane region" description="Helical" evidence="7">
    <location>
        <begin position="282"/>
        <end position="307"/>
    </location>
</feature>
<keyword evidence="3" id="KW-1003">Cell membrane</keyword>
<comment type="caution">
    <text evidence="9">The sequence shown here is derived from an EMBL/GenBank/DDBJ whole genome shotgun (WGS) entry which is preliminary data.</text>
</comment>
<evidence type="ECO:0000256" key="2">
    <source>
        <dbReference type="ARBA" id="ARBA00022448"/>
    </source>
</evidence>
<gene>
    <name evidence="9" type="ORF">ABEU19_000230</name>
</gene>
<dbReference type="PROSITE" id="PS50928">
    <property type="entry name" value="ABC_TM1"/>
    <property type="match status" value="1"/>
</dbReference>
<dbReference type="CDD" id="cd06261">
    <property type="entry name" value="TM_PBP2"/>
    <property type="match status" value="1"/>
</dbReference>